<sequence>MIFDRMDARFAHALLLFYSAFIFFLPIFGGVVRVSNLFHIASTLMLIAVLFRKSIRDIVFQQRLFNRGLCLVTLMLVWFTLSNLWGDNPANIGSTLKHSFYLLAFLTLFHFASQQKKKTMLIAAIFSGIVILCMLVFFFADKQHLFTNRLDKAFFGEPDNVIDLGGYYAIGILCGLILLRETDRKWLYLPITLLFIGLLFTQSRGPLFSLLLACLPLLLLIRRIHFVHLLISLSIIIAIGLVIALTDYDHTLAARIGASYQQSFTRFGIWWDALSMIQQNPLVGWGFNQQLNFVNDIGQRVHTTHCLYLATLLKGGIAGMLLLLSIIGYGLYMGWQQVKQGCTLEAVMFVFSLLFYTTQGMFIVSNPGESWLLFWLPLAIVMTLPKRSEG</sequence>
<feature type="transmembrane region" description="Helical" evidence="5">
    <location>
        <begin position="307"/>
        <end position="332"/>
    </location>
</feature>
<feature type="transmembrane region" description="Helical" evidence="5">
    <location>
        <begin position="98"/>
        <end position="113"/>
    </location>
</feature>
<evidence type="ECO:0000256" key="4">
    <source>
        <dbReference type="ARBA" id="ARBA00023136"/>
    </source>
</evidence>
<feature type="transmembrane region" description="Helical" evidence="5">
    <location>
        <begin position="160"/>
        <end position="179"/>
    </location>
</feature>
<dbReference type="EMBL" id="FR719182">
    <property type="protein sequence ID" value="CBX78903.1"/>
    <property type="molecule type" value="Genomic_DNA"/>
</dbReference>
<keyword evidence="3 5" id="KW-1133">Transmembrane helix</keyword>
<comment type="subcellular location">
    <subcellularLocation>
        <location evidence="1">Membrane</location>
        <topology evidence="1">Multi-pass membrane protein</topology>
    </subcellularLocation>
</comment>
<dbReference type="GO" id="GO:0016020">
    <property type="term" value="C:membrane"/>
    <property type="evidence" value="ECO:0007669"/>
    <property type="project" value="UniProtKB-SubCell"/>
</dbReference>
<feature type="transmembrane region" description="Helical" evidence="5">
    <location>
        <begin position="37"/>
        <end position="52"/>
    </location>
</feature>
<keyword evidence="4 5" id="KW-0472">Membrane</keyword>
<evidence type="ECO:0000313" key="7">
    <source>
        <dbReference type="EMBL" id="CBX78903.1"/>
    </source>
</evidence>
<feature type="transmembrane region" description="Helical" evidence="5">
    <location>
        <begin position="12"/>
        <end position="31"/>
    </location>
</feature>
<protein>
    <submittedName>
        <fullName evidence="7">Putative lipopolysaccharide biosynthesis protein PA4999</fullName>
    </submittedName>
</protein>
<proteinExistence type="predicted"/>
<dbReference type="PANTHER" id="PTHR37422">
    <property type="entry name" value="TEICHURONIC ACID BIOSYNTHESIS PROTEIN TUAE"/>
    <property type="match status" value="1"/>
</dbReference>
<dbReference type="InterPro" id="IPR051533">
    <property type="entry name" value="WaaL-like"/>
</dbReference>
<feature type="transmembrane region" description="Helical" evidence="5">
    <location>
        <begin position="120"/>
        <end position="140"/>
    </location>
</feature>
<evidence type="ECO:0000256" key="5">
    <source>
        <dbReference type="SAM" id="Phobius"/>
    </source>
</evidence>
<feature type="transmembrane region" description="Helical" evidence="5">
    <location>
        <begin position="225"/>
        <end position="246"/>
    </location>
</feature>
<accession>E5B0A2</accession>
<evidence type="ECO:0000256" key="2">
    <source>
        <dbReference type="ARBA" id="ARBA00022692"/>
    </source>
</evidence>
<organism evidence="7">
    <name type="scientific">Erwinia amylovora ATCC BAA-2158</name>
    <dbReference type="NCBI Taxonomy" id="889211"/>
    <lineage>
        <taxon>Bacteria</taxon>
        <taxon>Pseudomonadati</taxon>
        <taxon>Pseudomonadota</taxon>
        <taxon>Gammaproteobacteria</taxon>
        <taxon>Enterobacterales</taxon>
        <taxon>Erwiniaceae</taxon>
        <taxon>Erwinia</taxon>
    </lineage>
</organism>
<reference evidence="7" key="1">
    <citation type="journal article" date="2011" name="J. Bacteriol.">
        <title>Genome Sequence of an Erwinia amylovora Strain with Pathogenicity Restricted to Rubus Plants.</title>
        <authorList>
            <person name="Powney R."/>
            <person name="Smits T.H."/>
            <person name="Sawbridge T."/>
            <person name="Frey B."/>
            <person name="Blom J."/>
            <person name="Frey J.E."/>
            <person name="Plummer K.M."/>
            <person name="Beer S.V."/>
            <person name="Luck J."/>
            <person name="Duffy B."/>
            <person name="Rodoni B."/>
        </authorList>
    </citation>
    <scope>NUCLEOTIDE SEQUENCE</scope>
    <source>
        <strain evidence="7">ATCC BAA-2158</strain>
    </source>
</reference>
<dbReference type="AlphaFoldDB" id="E5B0A2"/>
<feature type="transmembrane region" description="Helical" evidence="5">
    <location>
        <begin position="344"/>
        <end position="364"/>
    </location>
</feature>
<feature type="domain" description="O-antigen ligase-related" evidence="6">
    <location>
        <begin position="192"/>
        <end position="324"/>
    </location>
</feature>
<keyword evidence="2 5" id="KW-0812">Transmembrane</keyword>
<dbReference type="InterPro" id="IPR007016">
    <property type="entry name" value="O-antigen_ligase-rel_domated"/>
</dbReference>
<evidence type="ECO:0000256" key="1">
    <source>
        <dbReference type="ARBA" id="ARBA00004141"/>
    </source>
</evidence>
<name>E5B0A2_ERWAM</name>
<feature type="transmembrane region" description="Helical" evidence="5">
    <location>
        <begin position="186"/>
        <end position="205"/>
    </location>
</feature>
<gene>
    <name evidence="7" type="primary">waaL</name>
    <name evidence="7" type="ORF">EAIL5_0083</name>
</gene>
<dbReference type="Pfam" id="PF04932">
    <property type="entry name" value="Wzy_C"/>
    <property type="match status" value="1"/>
</dbReference>
<dbReference type="PANTHER" id="PTHR37422:SF13">
    <property type="entry name" value="LIPOPOLYSACCHARIDE BIOSYNTHESIS PROTEIN PA4999-RELATED"/>
    <property type="match status" value="1"/>
</dbReference>
<evidence type="ECO:0000256" key="3">
    <source>
        <dbReference type="ARBA" id="ARBA00022989"/>
    </source>
</evidence>
<evidence type="ECO:0000259" key="6">
    <source>
        <dbReference type="Pfam" id="PF04932"/>
    </source>
</evidence>
<feature type="transmembrane region" description="Helical" evidence="5">
    <location>
        <begin position="64"/>
        <end position="86"/>
    </location>
</feature>